<proteinExistence type="predicted"/>
<dbReference type="EMBL" id="SWFS01000221">
    <property type="protein sequence ID" value="KAA8913694.1"/>
    <property type="molecule type" value="Genomic_DNA"/>
</dbReference>
<dbReference type="VEuPathDB" id="FungiDB:TRICI_003125"/>
<dbReference type="NCBIfam" id="NF047352">
    <property type="entry name" value="P_loop_sacsin"/>
    <property type="match status" value="1"/>
</dbReference>
<evidence type="ECO:0000256" key="1">
    <source>
        <dbReference type="SAM" id="MobiDB-lite"/>
    </source>
</evidence>
<evidence type="ECO:0000259" key="2">
    <source>
        <dbReference type="Pfam" id="PF25794"/>
    </source>
</evidence>
<evidence type="ECO:0000313" key="3">
    <source>
        <dbReference type="EMBL" id="KAA8913694.1"/>
    </source>
</evidence>
<keyword evidence="4" id="KW-1185">Reference proteome</keyword>
<name>A0A642V4R8_9ASCO</name>
<dbReference type="Pfam" id="PF25794">
    <property type="entry name" value="SACS"/>
    <property type="match status" value="1"/>
</dbReference>
<dbReference type="PANTHER" id="PTHR47839:SF1">
    <property type="entry name" value="DOMAIN PROTEIN, PUTATIVE (AFU_ORTHOLOGUE AFUA_6G04830)-RELATED"/>
    <property type="match status" value="1"/>
</dbReference>
<dbReference type="Gene3D" id="3.30.565.10">
    <property type="entry name" value="Histidine kinase-like ATPase, C-terminal domain"/>
    <property type="match status" value="1"/>
</dbReference>
<dbReference type="PANTHER" id="PTHR47839">
    <property type="entry name" value="DOMAIN PROTEIN, PUTATIVE (AFU_ORTHOLOGUE AFUA_6G04830)-RELATED"/>
    <property type="match status" value="1"/>
</dbReference>
<accession>A0A642V4R8</accession>
<feature type="compositionally biased region" description="Polar residues" evidence="1">
    <location>
        <begin position="1337"/>
        <end position="1358"/>
    </location>
</feature>
<sequence>MNKWLITRTLTKYPVDHALYRELLQNSADAKASSVVISFKSVTGTATGPEMIESLQDAPINRLTVSNNGQRFEEDDWCRLREIAKGNPNESKIGAFGVGFYSVFEVTDEPLVHSGSEAMSFYYVEDQLRYRKDTVESSSEWTVIDLPYRSPGSLPNLVSFTAFLTQSFMLVPLLSVVLEVDGTRLLELSKTVSPSTDIPTPRSIALKSPDNTLSLKSVSSEAFQVGVKYMNVTQINTSGARANILNFGKKLLSSFITTSESASDITEVTCFLRKITGIVSVNVSRSFSAKMKETVMKPPPKEAIISMLSHSRAEKNVSELKPPLSDYIFPKEYNDAKIYIGFPTKQSTSMKSHLAMSQLIPTMERTAIDMSNSFVKTWNEQMLFMAGVLSRVVYDHEMNELSSIGDEIERTENACYIMSKFACHRSTPDAIVGKWIASGFWRSCNVIPVPSQLGIYPSNNVRFAGDATFIKNVPILPDAVFSKASEFIEKARMLDLIEELSPDDIVKEVQSRAFDVADFKLFITWCARSIQNESLTWGQAQRILKEAVVAEESNTYQLGLVKTFQLKQTVDDGLPLPPTCIRQDFVSAISLNDLQTIGWKQLSIVQWLDYIVHNHENLPVEQNLAISEDFAKRVLKKISDNWFSLGKQEQQNAVELLGQCTCIPTQLGMKTPSESYMVEIPMFPHLPVRSKDIPVTDAFLLSLGLRESVDMAFVLKLLHNPEPGFEWSTSDVSKYLTANRKKLKASDWHILRTSSFFEADDGKLYKAHDLYSPNHSLKELEFRTLKWHGWDDKSNEATLLYEIGLRRCPTIYELFSAVDSSREKSNIALQYYIENFSRNNYSDTVAAKVQAKIIPCSTNGTVVTLEAPSSCFSSHDVEMFGFPIVQKRYRAEAWKLGVQPAPKVHLLVNALINSPPKSHSEAERKFSYLSPRANELNSLTMQNIAASKFIPVESDGKIIHHTPDKVFLELPDAQNETSSSVKFFKRLFNFVHYVDSAIPFLLKAGVRYSPKLPEIVRMVLNDPYTAYRESGGRENYESFLLEIATSWSKLSSDRGLVSLMQKSRFLIGLLVDKNEDERGEVKETERVSLVGVTEVAIVDDVIAFNWFKNYIKTAPQVRELEKFYHALGAAFMSQISHENITRGRIVYNKDAASKLKKHLIERCTLFLEGRTDASPKIKLEDLQIQLVTSIEVVRQAVLGTIRTPVFKESISASLDQRNPRELSVIAENNGWTVDWYDLSKAVVKLILSKPSPESVIVLETYLSSDLSMLRRKGINVDRLLREKQREKEEAEVERSRLQKEAEERRKEEEAREREEKKREESEIQKAVGEHKKPASQFHAQPQAQLSTEGPLQPDNAQRSLLPQLSPSPSANSSSSFLGKLRKSISGTNYRPPKTDNFNSKTNANSTSRTPQQQPSNPMTNEATSQRLQEAVKQTKPFTGEELSTKTVDVDDREVEFSCQRVSPTELQYVTRIPGGPSCYVRKHTSSLGDSELTEASRFKMVLLKMAEVSSTLAA</sequence>
<feature type="compositionally biased region" description="Polar residues" evidence="1">
    <location>
        <begin position="1395"/>
        <end position="1427"/>
    </location>
</feature>
<dbReference type="Pfam" id="PF12449">
    <property type="entry name" value="DUF3684"/>
    <property type="match status" value="1"/>
</dbReference>
<organism evidence="3 4">
    <name type="scientific">Trichomonascus ciferrii</name>
    <dbReference type="NCBI Taxonomy" id="44093"/>
    <lineage>
        <taxon>Eukaryota</taxon>
        <taxon>Fungi</taxon>
        <taxon>Dikarya</taxon>
        <taxon>Ascomycota</taxon>
        <taxon>Saccharomycotina</taxon>
        <taxon>Dipodascomycetes</taxon>
        <taxon>Dipodascales</taxon>
        <taxon>Trichomonascaceae</taxon>
        <taxon>Trichomonascus</taxon>
        <taxon>Trichomonascus ciferrii complex</taxon>
    </lineage>
</organism>
<evidence type="ECO:0000313" key="4">
    <source>
        <dbReference type="Proteomes" id="UP000761534"/>
    </source>
</evidence>
<dbReference type="InterPro" id="IPR022155">
    <property type="entry name" value="DUF3684"/>
</dbReference>
<feature type="compositionally biased region" description="Low complexity" evidence="1">
    <location>
        <begin position="1359"/>
        <end position="1375"/>
    </location>
</feature>
<feature type="domain" description="Sacsin/Nov" evidence="2">
    <location>
        <begin position="7"/>
        <end position="118"/>
    </location>
</feature>
<feature type="compositionally biased region" description="Basic and acidic residues" evidence="1">
    <location>
        <begin position="1284"/>
        <end position="1332"/>
    </location>
</feature>
<protein>
    <recommendedName>
        <fullName evidence="2">Sacsin/Nov domain-containing protein</fullName>
    </recommendedName>
</protein>
<dbReference type="InterPro" id="IPR036890">
    <property type="entry name" value="HATPase_C_sf"/>
</dbReference>
<dbReference type="OrthoDB" id="10031156at2759"/>
<dbReference type="SUPFAM" id="SSF55874">
    <property type="entry name" value="ATPase domain of HSP90 chaperone/DNA topoisomerase II/histidine kinase"/>
    <property type="match status" value="1"/>
</dbReference>
<feature type="region of interest" description="Disordered" evidence="1">
    <location>
        <begin position="1284"/>
        <end position="1445"/>
    </location>
</feature>
<gene>
    <name evidence="3" type="ORF">TRICI_003125</name>
</gene>
<dbReference type="InterPro" id="IPR058210">
    <property type="entry name" value="SACS/Nov_dom"/>
</dbReference>
<comment type="caution">
    <text evidence="3">The sequence shown here is derived from an EMBL/GenBank/DDBJ whole genome shotgun (WGS) entry which is preliminary data.</text>
</comment>
<reference evidence="3" key="1">
    <citation type="journal article" date="2019" name="G3 (Bethesda)">
        <title>Genome Assemblies of Two Rare Opportunistic Yeast Pathogens: Diutina rugosa (syn. Candida rugosa) and Trichomonascus ciferrii (syn. Candida ciferrii).</title>
        <authorList>
            <person name="Mixao V."/>
            <person name="Saus E."/>
            <person name="Hansen A.P."/>
            <person name="Lass-Florl C."/>
            <person name="Gabaldon T."/>
        </authorList>
    </citation>
    <scope>NUCLEOTIDE SEQUENCE</scope>
    <source>
        <strain evidence="3">CBS 4856</strain>
    </source>
</reference>
<dbReference type="Proteomes" id="UP000761534">
    <property type="component" value="Unassembled WGS sequence"/>
</dbReference>